<feature type="transmembrane region" description="Helical" evidence="5">
    <location>
        <begin position="25"/>
        <end position="43"/>
    </location>
</feature>
<feature type="transmembrane region" description="Helical" evidence="5">
    <location>
        <begin position="206"/>
        <end position="222"/>
    </location>
</feature>
<keyword evidence="7" id="KW-1185">Reference proteome</keyword>
<evidence type="ECO:0000313" key="7">
    <source>
        <dbReference type="Proteomes" id="UP000799750"/>
    </source>
</evidence>
<feature type="transmembrane region" description="Helical" evidence="5">
    <location>
        <begin position="163"/>
        <end position="185"/>
    </location>
</feature>
<evidence type="ECO:0000256" key="2">
    <source>
        <dbReference type="ARBA" id="ARBA00022692"/>
    </source>
</evidence>
<dbReference type="AlphaFoldDB" id="A0A6A6QKP2"/>
<dbReference type="Pfam" id="PF04479">
    <property type="entry name" value="RTA1"/>
    <property type="match status" value="1"/>
</dbReference>
<organism evidence="6 7">
    <name type="scientific">Lophium mytilinum</name>
    <dbReference type="NCBI Taxonomy" id="390894"/>
    <lineage>
        <taxon>Eukaryota</taxon>
        <taxon>Fungi</taxon>
        <taxon>Dikarya</taxon>
        <taxon>Ascomycota</taxon>
        <taxon>Pezizomycotina</taxon>
        <taxon>Dothideomycetes</taxon>
        <taxon>Pleosporomycetidae</taxon>
        <taxon>Mytilinidiales</taxon>
        <taxon>Mytilinidiaceae</taxon>
        <taxon>Lophium</taxon>
    </lineage>
</organism>
<keyword evidence="3 5" id="KW-1133">Transmembrane helix</keyword>
<evidence type="ECO:0000256" key="5">
    <source>
        <dbReference type="SAM" id="Phobius"/>
    </source>
</evidence>
<comment type="subcellular location">
    <subcellularLocation>
        <location evidence="1">Membrane</location>
        <topology evidence="1">Multi-pass membrane protein</topology>
    </subcellularLocation>
</comment>
<reference evidence="6" key="1">
    <citation type="journal article" date="2020" name="Stud. Mycol.">
        <title>101 Dothideomycetes genomes: a test case for predicting lifestyles and emergence of pathogens.</title>
        <authorList>
            <person name="Haridas S."/>
            <person name="Albert R."/>
            <person name="Binder M."/>
            <person name="Bloem J."/>
            <person name="Labutti K."/>
            <person name="Salamov A."/>
            <person name="Andreopoulos B."/>
            <person name="Baker S."/>
            <person name="Barry K."/>
            <person name="Bills G."/>
            <person name="Bluhm B."/>
            <person name="Cannon C."/>
            <person name="Castanera R."/>
            <person name="Culley D."/>
            <person name="Daum C."/>
            <person name="Ezra D."/>
            <person name="Gonzalez J."/>
            <person name="Henrissat B."/>
            <person name="Kuo A."/>
            <person name="Liang C."/>
            <person name="Lipzen A."/>
            <person name="Lutzoni F."/>
            <person name="Magnuson J."/>
            <person name="Mondo S."/>
            <person name="Nolan M."/>
            <person name="Ohm R."/>
            <person name="Pangilinan J."/>
            <person name="Park H.-J."/>
            <person name="Ramirez L."/>
            <person name="Alfaro M."/>
            <person name="Sun H."/>
            <person name="Tritt A."/>
            <person name="Yoshinaga Y."/>
            <person name="Zwiers L.-H."/>
            <person name="Turgeon B."/>
            <person name="Goodwin S."/>
            <person name="Spatafora J."/>
            <person name="Crous P."/>
            <person name="Grigoriev I."/>
        </authorList>
    </citation>
    <scope>NUCLEOTIDE SEQUENCE</scope>
    <source>
        <strain evidence="6">CBS 269.34</strain>
    </source>
</reference>
<dbReference type="PANTHER" id="PTHR31465">
    <property type="entry name" value="PROTEIN RTA1-RELATED"/>
    <property type="match status" value="1"/>
</dbReference>
<feature type="transmembrane region" description="Helical" evidence="5">
    <location>
        <begin position="50"/>
        <end position="69"/>
    </location>
</feature>
<feature type="transmembrane region" description="Helical" evidence="5">
    <location>
        <begin position="85"/>
        <end position="107"/>
    </location>
</feature>
<evidence type="ECO:0000313" key="6">
    <source>
        <dbReference type="EMBL" id="KAF2492802.1"/>
    </source>
</evidence>
<keyword evidence="4 5" id="KW-0472">Membrane</keyword>
<proteinExistence type="predicted"/>
<sequence length="318" mass="34966">MATINLLLSRADTVGKYYDYDPSKVAAVIFLGIFGILTLLHLYQMLRTSAWYLIPFCLGGVLEIIGYLARLKGAAETPNWTKGPYIIQVLGILLGPLLFAASIYMVLGRIILLTDGESHSIIRRKWLTAIFVCGDIFSFLVQAFGGALLASGTAKDAKKGKNIILVGLFAQILFFTLFLINSLIFMTRLRSRPTPKSQEVPWMKHLATLFIVAALILIRSVYRVTEYVQGEKGTLQLHEVYLYALDAALMALAMLIFSIVHPSEVKALHQGGKAAVFLSVRTVSKPVDGWRMSSVSLLPVNQGGYQGRGGYEGRGGEC</sequence>
<dbReference type="OrthoDB" id="3358017at2759"/>
<name>A0A6A6QKP2_9PEZI</name>
<feature type="transmembrane region" description="Helical" evidence="5">
    <location>
        <begin position="127"/>
        <end position="151"/>
    </location>
</feature>
<protein>
    <submittedName>
        <fullName evidence="6">RTA1-domain-containing protein</fullName>
    </submittedName>
</protein>
<evidence type="ECO:0000256" key="4">
    <source>
        <dbReference type="ARBA" id="ARBA00023136"/>
    </source>
</evidence>
<evidence type="ECO:0000256" key="3">
    <source>
        <dbReference type="ARBA" id="ARBA00022989"/>
    </source>
</evidence>
<evidence type="ECO:0000256" key="1">
    <source>
        <dbReference type="ARBA" id="ARBA00004141"/>
    </source>
</evidence>
<dbReference type="PANTHER" id="PTHR31465:SF35">
    <property type="entry name" value="RTA1 DOMAIN PROTEIN-RELATED"/>
    <property type="match status" value="1"/>
</dbReference>
<keyword evidence="2 5" id="KW-0812">Transmembrane</keyword>
<dbReference type="Proteomes" id="UP000799750">
    <property type="component" value="Unassembled WGS sequence"/>
</dbReference>
<gene>
    <name evidence="6" type="ORF">BU16DRAFT_541596</name>
</gene>
<dbReference type="InterPro" id="IPR007568">
    <property type="entry name" value="RTA1"/>
</dbReference>
<feature type="transmembrane region" description="Helical" evidence="5">
    <location>
        <begin position="242"/>
        <end position="260"/>
    </location>
</feature>
<accession>A0A6A6QKP2</accession>
<dbReference type="GO" id="GO:0016020">
    <property type="term" value="C:membrane"/>
    <property type="evidence" value="ECO:0007669"/>
    <property type="project" value="UniProtKB-SubCell"/>
</dbReference>
<dbReference type="EMBL" id="MU004193">
    <property type="protein sequence ID" value="KAF2492802.1"/>
    <property type="molecule type" value="Genomic_DNA"/>
</dbReference>